<accession>A0AAE9E118</accession>
<reference evidence="3 5" key="1">
    <citation type="submission" date="2022-04" db="EMBL/GenBank/DDBJ databases">
        <title>Chromosome-level reference genomes for two strains of Caenorhabditis briggsae: an improved platform for comparative genomics.</title>
        <authorList>
            <person name="Stevens L."/>
            <person name="Andersen E."/>
        </authorList>
    </citation>
    <scope>NUCLEOTIDE SEQUENCE [LARGE SCALE GENOMIC DNA]</scope>
    <source>
        <strain evidence="3">VX34</strain>
        <tissue evidence="3">Whole-organism</tissue>
    </source>
</reference>
<dbReference type="Proteomes" id="UP000829354">
    <property type="component" value="Chromosome I"/>
</dbReference>
<dbReference type="EMBL" id="CP092620">
    <property type="protein sequence ID" value="UMM10411.1"/>
    <property type="molecule type" value="Genomic_DNA"/>
</dbReference>
<evidence type="ECO:0000313" key="3">
    <source>
        <dbReference type="EMBL" id="UMM10411.1"/>
    </source>
</evidence>
<dbReference type="EMBL" id="CP090891">
    <property type="protein sequence ID" value="ULU09471.1"/>
    <property type="molecule type" value="Genomic_DNA"/>
</dbReference>
<gene>
    <name evidence="2" type="ORF">L3Y34_014105</name>
    <name evidence="3" type="ORF">L5515_000196</name>
</gene>
<evidence type="ECO:0000313" key="5">
    <source>
        <dbReference type="Proteomes" id="UP000829354"/>
    </source>
</evidence>
<name>A0AAE9E118_CAEBR</name>
<evidence type="ECO:0000256" key="1">
    <source>
        <dbReference type="SAM" id="MobiDB-lite"/>
    </source>
</evidence>
<feature type="region of interest" description="Disordered" evidence="1">
    <location>
        <begin position="1"/>
        <end position="27"/>
    </location>
</feature>
<reference evidence="2 4" key="2">
    <citation type="submission" date="2022-05" db="EMBL/GenBank/DDBJ databases">
        <title>Chromosome-level reference genomes for two strains of Caenorhabditis briggsae: an improved platform for comparative genomics.</title>
        <authorList>
            <person name="Stevens L."/>
            <person name="Andersen E.C."/>
        </authorList>
    </citation>
    <scope>NUCLEOTIDE SEQUENCE [LARGE SCALE GENOMIC DNA]</scope>
    <source>
        <strain evidence="2">QX1410_ONT</strain>
        <tissue evidence="2">Whole-organism</tissue>
    </source>
</reference>
<feature type="compositionally biased region" description="Polar residues" evidence="1">
    <location>
        <begin position="16"/>
        <end position="25"/>
    </location>
</feature>
<organism evidence="3 5">
    <name type="scientific">Caenorhabditis briggsae</name>
    <dbReference type="NCBI Taxonomy" id="6238"/>
    <lineage>
        <taxon>Eukaryota</taxon>
        <taxon>Metazoa</taxon>
        <taxon>Ecdysozoa</taxon>
        <taxon>Nematoda</taxon>
        <taxon>Chromadorea</taxon>
        <taxon>Rhabditida</taxon>
        <taxon>Rhabditina</taxon>
        <taxon>Rhabditomorpha</taxon>
        <taxon>Rhabditoidea</taxon>
        <taxon>Rhabditidae</taxon>
        <taxon>Peloderinae</taxon>
        <taxon>Caenorhabditis</taxon>
    </lineage>
</organism>
<evidence type="ECO:0000313" key="4">
    <source>
        <dbReference type="Proteomes" id="UP000827892"/>
    </source>
</evidence>
<evidence type="ECO:0000313" key="2">
    <source>
        <dbReference type="EMBL" id="ULU09471.1"/>
    </source>
</evidence>
<keyword evidence="5" id="KW-1185">Reference proteome</keyword>
<protein>
    <submittedName>
        <fullName evidence="3">Uncharacterized protein</fullName>
    </submittedName>
</protein>
<dbReference type="AlphaFoldDB" id="A0AAE9E118"/>
<sequence length="141" mass="15835">MKSTARCSKPTMPRPRTSSGSSLTPSRELLRDSIRHQVSSEPYVYMSREKTWQEATRLAASLAKKPDVVRKAIYNRRSFVNKKIADALVEYEVVDTHSPAIMKIAEHVETIAINVIHFLESHRQQICAGISAKTAGLRQTA</sequence>
<proteinExistence type="predicted"/>
<dbReference type="Proteomes" id="UP000827892">
    <property type="component" value="Chromosome I"/>
</dbReference>